<dbReference type="PANTHER" id="PTHR10978:SF5">
    <property type="entry name" value="SUCCINATE DEHYDROGENASE CYTOCHROME B560 SUBUNIT, MITOCHONDRIAL"/>
    <property type="match status" value="1"/>
</dbReference>
<dbReference type="InterPro" id="IPR034804">
    <property type="entry name" value="SQR/QFR_C/D"/>
</dbReference>
<dbReference type="GO" id="GO:0009055">
    <property type="term" value="F:electron transfer activity"/>
    <property type="evidence" value="ECO:0007669"/>
    <property type="project" value="InterPro"/>
</dbReference>
<comment type="similarity">
    <text evidence="3">Belongs to the cytochrome b560 family.</text>
</comment>
<dbReference type="InterPro" id="IPR014314">
    <property type="entry name" value="Succ_DH_cytb556"/>
</dbReference>
<keyword evidence="6 13" id="KW-0812">Transmembrane</keyword>
<dbReference type="HOGENOM" id="CLU_094691_3_2_5"/>
<dbReference type="AlphaFoldDB" id="X5H2Z3"/>
<feature type="transmembrane region" description="Helical" evidence="13">
    <location>
        <begin position="29"/>
        <end position="50"/>
    </location>
</feature>
<gene>
    <name evidence="14" type="primary">sdhC</name>
    <name evidence="14" type="ORF">NHE_0049</name>
</gene>
<keyword evidence="15" id="KW-1185">Reference proteome</keyword>
<evidence type="ECO:0000256" key="10">
    <source>
        <dbReference type="ARBA" id="ARBA00023136"/>
    </source>
</evidence>
<evidence type="ECO:0000256" key="13">
    <source>
        <dbReference type="SAM" id="Phobius"/>
    </source>
</evidence>
<dbReference type="Gene3D" id="1.20.1300.10">
    <property type="entry name" value="Fumarate reductase/succinate dehydrogenase, transmembrane subunit"/>
    <property type="match status" value="1"/>
</dbReference>
<dbReference type="GO" id="GO:0046872">
    <property type="term" value="F:metal ion binding"/>
    <property type="evidence" value="ECO:0007669"/>
    <property type="project" value="UniProtKB-KW"/>
</dbReference>
<proteinExistence type="inferred from homology"/>
<comment type="function">
    <text evidence="1">Membrane-anchoring subunit of succinate dehydrogenase (SDH).</text>
</comment>
<evidence type="ECO:0000256" key="9">
    <source>
        <dbReference type="ARBA" id="ARBA00023004"/>
    </source>
</evidence>
<feature type="binding site" description="axial binding residue" evidence="12">
    <location>
        <position position="80"/>
    </location>
    <ligand>
        <name>heme</name>
        <dbReference type="ChEBI" id="CHEBI:30413"/>
        <note>ligand shared with second transmembrane subunit</note>
    </ligand>
    <ligandPart>
        <name>Fe</name>
        <dbReference type="ChEBI" id="CHEBI:18248"/>
    </ligandPart>
</feature>
<dbReference type="PANTHER" id="PTHR10978">
    <property type="entry name" value="SUCCINATE DEHYDROGENASE CYTOCHROME B560 SUBUNIT"/>
    <property type="match status" value="1"/>
</dbReference>
<dbReference type="GO" id="GO:0006099">
    <property type="term" value="P:tricarboxylic acid cycle"/>
    <property type="evidence" value="ECO:0007669"/>
    <property type="project" value="UniProtKB-UniPathway"/>
</dbReference>
<accession>X5H2Z3</accession>
<sequence>MEPPISPHLQIYRLPFAALLSISHRITGFLLSLLLISFIWYVFAFLYFPSSFFCSILGFFFSGLIGRFFSFSFLLFFCYHFCSGLRHLFCDYCGGFSQLAVKLGNFFVVASSILLFLFVLLSTSLVL</sequence>
<evidence type="ECO:0000256" key="3">
    <source>
        <dbReference type="ARBA" id="ARBA00007244"/>
    </source>
</evidence>
<dbReference type="STRING" id="1286528.NHE_0049"/>
<dbReference type="GO" id="GO:0016020">
    <property type="term" value="C:membrane"/>
    <property type="evidence" value="ECO:0007669"/>
    <property type="project" value="UniProtKB-SubCell"/>
</dbReference>
<dbReference type="Proteomes" id="UP000023755">
    <property type="component" value="Chromosome"/>
</dbReference>
<evidence type="ECO:0000256" key="5">
    <source>
        <dbReference type="ARBA" id="ARBA00022617"/>
    </source>
</evidence>
<dbReference type="EMBL" id="CP007481">
    <property type="protein sequence ID" value="AHX11023.1"/>
    <property type="molecule type" value="Genomic_DNA"/>
</dbReference>
<evidence type="ECO:0000256" key="6">
    <source>
        <dbReference type="ARBA" id="ARBA00022692"/>
    </source>
</evidence>
<organism evidence="14 15">
    <name type="scientific">Neorickettsia helminthoeca str. Oregon</name>
    <dbReference type="NCBI Taxonomy" id="1286528"/>
    <lineage>
        <taxon>Bacteria</taxon>
        <taxon>Pseudomonadati</taxon>
        <taxon>Pseudomonadota</taxon>
        <taxon>Alphaproteobacteria</taxon>
        <taxon>Rickettsiales</taxon>
        <taxon>Anaplasmataceae</taxon>
        <taxon>Neorickettsia</taxon>
    </lineage>
</organism>
<dbReference type="RefSeq" id="WP_038558702.1">
    <property type="nucleotide sequence ID" value="NZ_CP007481.1"/>
</dbReference>
<comment type="subcellular location">
    <subcellularLocation>
        <location evidence="2">Membrane</location>
    </subcellularLocation>
</comment>
<dbReference type="Pfam" id="PF01127">
    <property type="entry name" value="Sdh_cyt"/>
    <property type="match status" value="1"/>
</dbReference>
<keyword evidence="8 13" id="KW-1133">Transmembrane helix</keyword>
<evidence type="ECO:0000313" key="14">
    <source>
        <dbReference type="EMBL" id="AHX11023.1"/>
    </source>
</evidence>
<dbReference type="InterPro" id="IPR000701">
    <property type="entry name" value="SuccDH_FuR_B_TM-su"/>
</dbReference>
<keyword evidence="10 13" id="KW-0472">Membrane</keyword>
<evidence type="ECO:0000256" key="7">
    <source>
        <dbReference type="ARBA" id="ARBA00022723"/>
    </source>
</evidence>
<reference evidence="14 15" key="1">
    <citation type="submission" date="2014-03" db="EMBL/GenBank/DDBJ databases">
        <title>Sequencing and Comparison of Genomes and Transcriptome Profiles of Human Ehrlichiosis Agents.</title>
        <authorList>
            <person name="Lin M."/>
            <person name="Daugherty S.C."/>
            <person name="Nagaraj S."/>
            <person name="Cheng Z."/>
            <person name="Xiong Q."/>
            <person name="Lin F.-Y."/>
            <person name="Sengamalay N."/>
            <person name="Ott S."/>
            <person name="Godinez A."/>
            <person name="Tallon L.J."/>
            <person name="Sadzewicz L."/>
            <person name="Fraser C.M."/>
            <person name="Dunning Hotopp J.C."/>
            <person name="Rikihisa Y."/>
        </authorList>
    </citation>
    <scope>NUCLEOTIDE SEQUENCE [LARGE SCALE GENOMIC DNA]</scope>
    <source>
        <strain evidence="14 15">Oregon</strain>
    </source>
</reference>
<protein>
    <recommendedName>
        <fullName evidence="4">Succinate dehydrogenase cytochrome b556 subunit</fullName>
    </recommendedName>
</protein>
<dbReference type="NCBIfam" id="TIGR02970">
    <property type="entry name" value="succ_dehyd_cytB"/>
    <property type="match status" value="1"/>
</dbReference>
<evidence type="ECO:0000256" key="12">
    <source>
        <dbReference type="PIRSR" id="PIRSR000178-1"/>
    </source>
</evidence>
<feature type="transmembrane region" description="Helical" evidence="13">
    <location>
        <begin position="103"/>
        <end position="126"/>
    </location>
</feature>
<dbReference type="PIRSF" id="PIRSF000178">
    <property type="entry name" value="SDH_cyt_b560"/>
    <property type="match status" value="1"/>
</dbReference>
<dbReference type="TCDB" id="3.D.10.1.6">
    <property type="family name" value="the prokaryotic succinate dehydrogenase (sdh) family"/>
</dbReference>
<name>X5H2Z3_9RICK</name>
<evidence type="ECO:0000256" key="2">
    <source>
        <dbReference type="ARBA" id="ARBA00004370"/>
    </source>
</evidence>
<comment type="cofactor">
    <cofactor evidence="12">
        <name>heme</name>
        <dbReference type="ChEBI" id="CHEBI:30413"/>
    </cofactor>
    <text evidence="12">The heme is bound between the two transmembrane subunits.</text>
</comment>
<keyword evidence="7 12" id="KW-0479">Metal-binding</keyword>
<dbReference type="KEGG" id="nhm:NHE_0049"/>
<dbReference type="UniPathway" id="UPA00223"/>
<dbReference type="CDD" id="cd03499">
    <property type="entry name" value="SQR_TypeC_SdhC"/>
    <property type="match status" value="1"/>
</dbReference>
<evidence type="ECO:0000313" key="15">
    <source>
        <dbReference type="Proteomes" id="UP000023755"/>
    </source>
</evidence>
<dbReference type="SUPFAM" id="SSF81343">
    <property type="entry name" value="Fumarate reductase respiratory complex transmembrane subunits"/>
    <property type="match status" value="1"/>
</dbReference>
<evidence type="ECO:0000256" key="11">
    <source>
        <dbReference type="ARBA" id="ARBA00025912"/>
    </source>
</evidence>
<evidence type="ECO:0000256" key="1">
    <source>
        <dbReference type="ARBA" id="ARBA00004050"/>
    </source>
</evidence>
<keyword evidence="9 12" id="KW-0408">Iron</keyword>
<comment type="subunit">
    <text evidence="11">Part of an enzyme complex containing four subunits: a flavoprotein, an iron-sulfur protein, plus two membrane-anchoring proteins, SdhC and SdhD. The complex can form homotrimers.</text>
</comment>
<evidence type="ECO:0000256" key="4">
    <source>
        <dbReference type="ARBA" id="ARBA00020076"/>
    </source>
</evidence>
<evidence type="ECO:0000256" key="8">
    <source>
        <dbReference type="ARBA" id="ARBA00022989"/>
    </source>
</evidence>
<feature type="transmembrane region" description="Helical" evidence="13">
    <location>
        <begin position="56"/>
        <end position="82"/>
    </location>
</feature>
<keyword evidence="5 12" id="KW-0349">Heme</keyword>